<dbReference type="SUPFAM" id="SSF48464">
    <property type="entry name" value="ENTH/VHS domain"/>
    <property type="match status" value="1"/>
</dbReference>
<dbReference type="PROSITE" id="PS50942">
    <property type="entry name" value="ENTH"/>
    <property type="match status" value="1"/>
</dbReference>
<feature type="region of interest" description="Disordered" evidence="1">
    <location>
        <begin position="585"/>
        <end position="608"/>
    </location>
</feature>
<feature type="compositionally biased region" description="Low complexity" evidence="1">
    <location>
        <begin position="446"/>
        <end position="467"/>
    </location>
</feature>
<dbReference type="CDD" id="cd03571">
    <property type="entry name" value="ENTH"/>
    <property type="match status" value="1"/>
</dbReference>
<dbReference type="Pfam" id="PF01417">
    <property type="entry name" value="ENTH"/>
    <property type="match status" value="1"/>
</dbReference>
<evidence type="ECO:0000313" key="4">
    <source>
        <dbReference type="Proteomes" id="UP001158986"/>
    </source>
</evidence>
<feature type="compositionally biased region" description="Basic and acidic residues" evidence="1">
    <location>
        <begin position="258"/>
        <end position="268"/>
    </location>
</feature>
<dbReference type="InterPro" id="IPR013809">
    <property type="entry name" value="ENTH"/>
</dbReference>
<dbReference type="Gene3D" id="1.25.40.90">
    <property type="match status" value="1"/>
</dbReference>
<accession>A0ABN8D8D9</accession>
<reference evidence="3 4" key="1">
    <citation type="submission" date="2021-11" db="EMBL/GenBank/DDBJ databases">
        <authorList>
            <person name="Islam A."/>
            <person name="Islam S."/>
            <person name="Flora M.S."/>
            <person name="Rahman M."/>
            <person name="Ziaur R.M."/>
            <person name="Epstein J.H."/>
            <person name="Hassan M."/>
            <person name="Klassen M."/>
            <person name="Woodard K."/>
            <person name="Webb A."/>
            <person name="Webby R.J."/>
            <person name="El Zowalaty M.E."/>
        </authorList>
    </citation>
    <scope>NUCLEOTIDE SEQUENCE [LARGE SCALE GENOMIC DNA]</scope>
    <source>
        <strain evidence="3">Pbs1</strain>
    </source>
</reference>
<feature type="compositionally biased region" description="Basic residues" evidence="1">
    <location>
        <begin position="468"/>
        <end position="477"/>
    </location>
</feature>
<evidence type="ECO:0000259" key="2">
    <source>
        <dbReference type="PROSITE" id="PS50942"/>
    </source>
</evidence>
<feature type="compositionally biased region" description="Acidic residues" evidence="1">
    <location>
        <begin position="228"/>
        <end position="242"/>
    </location>
</feature>
<gene>
    <name evidence="3" type="ORF">PBS001_LOCUS7162</name>
</gene>
<feature type="compositionally biased region" description="Basic residues" evidence="1">
    <location>
        <begin position="246"/>
        <end position="257"/>
    </location>
</feature>
<dbReference type="SMART" id="SM00273">
    <property type="entry name" value="ENTH"/>
    <property type="match status" value="1"/>
</dbReference>
<dbReference type="EMBL" id="CAKLCB010000368">
    <property type="protein sequence ID" value="CAH0520696.1"/>
    <property type="molecule type" value="Genomic_DNA"/>
</dbReference>
<evidence type="ECO:0000313" key="3">
    <source>
        <dbReference type="EMBL" id="CAH0520696.1"/>
    </source>
</evidence>
<feature type="region of interest" description="Disordered" evidence="1">
    <location>
        <begin position="399"/>
        <end position="496"/>
    </location>
</feature>
<feature type="region of interest" description="Disordered" evidence="1">
    <location>
        <begin position="185"/>
        <end position="283"/>
    </location>
</feature>
<proteinExistence type="predicted"/>
<organism evidence="3 4">
    <name type="scientific">Peronospora belbahrii</name>
    <dbReference type="NCBI Taxonomy" id="622444"/>
    <lineage>
        <taxon>Eukaryota</taxon>
        <taxon>Sar</taxon>
        <taxon>Stramenopiles</taxon>
        <taxon>Oomycota</taxon>
        <taxon>Peronosporomycetes</taxon>
        <taxon>Peronosporales</taxon>
        <taxon>Peronosporaceae</taxon>
        <taxon>Peronospora</taxon>
    </lineage>
</organism>
<protein>
    <recommendedName>
        <fullName evidence="2">ENTH domain-containing protein</fullName>
    </recommendedName>
</protein>
<dbReference type="InterPro" id="IPR008942">
    <property type="entry name" value="ENTH_VHS"/>
</dbReference>
<evidence type="ECO:0000256" key="1">
    <source>
        <dbReference type="SAM" id="MobiDB-lite"/>
    </source>
</evidence>
<feature type="compositionally biased region" description="Low complexity" evidence="1">
    <location>
        <begin position="586"/>
        <end position="608"/>
    </location>
</feature>
<sequence length="608" mass="64286">MDDAKSAVKAKMGTDVERKIEEALSNKNWGASSTLLNEISQLTYDFESYGVIMRKIWEAMDAEGRQWRSVYKALSLLEHLIKNGTERVIENARDHMFKLRHLSSFSYHDGSIDRGSGVRDKAKQLADMLNDNDMIRTEREKAGRLRNKYVGIGSGIGGGIGGGGFSGSNSYSGGGGYSGGGNYSGGSGSSHSASYNGGGGSGNGGGRGSKEKESKQKEKGYSSRYADDDRDEESEDSESEEEVPSKRRTASSKRKAAVKKDEETESKPAVEAPPAEPNLLDTDFFNPAPVAANTFDPFAPAQAPTAVVSQTASFAAFENAVPAPQQSFDAFGTAQPMQQQASFDAFGNTAASAQGNVQPFAAFPTVPAQQGFDAFGQQGNAPAFPTPAFNQQQQHQFGQFGGMQGSVPQPVHGGMSMKGAAQNQSRTNAVPKVEEKKSNDAWGAGSSLFDLNNLRSSSSNNSSNAGHHGQHSHHQHLQQHSNAGRNSFSGLDTLAGLPTKPTMGGAGGINSVGGMGGMNYGGSGMGHGGMQQQHMYGQMGQGRMTMGGMQPRPTMGMAMGIQQPGIVMGMHPGMGGVMSQGGFSGMGAMQQQQQQRQQQAFNQFGNFS</sequence>
<feature type="domain" description="ENTH" evidence="2">
    <location>
        <begin position="8"/>
        <end position="139"/>
    </location>
</feature>
<dbReference type="PANTHER" id="PTHR12276">
    <property type="entry name" value="EPSIN/ENT-RELATED"/>
    <property type="match status" value="1"/>
</dbReference>
<name>A0ABN8D8D9_9STRA</name>
<feature type="compositionally biased region" description="Basic and acidic residues" evidence="1">
    <location>
        <begin position="208"/>
        <end position="227"/>
    </location>
</feature>
<dbReference type="PANTHER" id="PTHR12276:SF45">
    <property type="entry name" value="CLATHRIN INTERACTOR 1"/>
    <property type="match status" value="1"/>
</dbReference>
<dbReference type="Proteomes" id="UP001158986">
    <property type="component" value="Unassembled WGS sequence"/>
</dbReference>
<comment type="caution">
    <text evidence="3">The sequence shown here is derived from an EMBL/GenBank/DDBJ whole genome shotgun (WGS) entry which is preliminary data.</text>
</comment>
<feature type="compositionally biased region" description="Gly residues" evidence="1">
    <location>
        <begin position="196"/>
        <end position="207"/>
    </location>
</feature>
<keyword evidence="4" id="KW-1185">Reference proteome</keyword>